<dbReference type="InterPro" id="IPR036259">
    <property type="entry name" value="MFS_trans_sf"/>
</dbReference>
<keyword evidence="2" id="KW-0813">Transport</keyword>
<dbReference type="InterPro" id="IPR011701">
    <property type="entry name" value="MFS"/>
</dbReference>
<feature type="transmembrane region" description="Helical" evidence="6">
    <location>
        <begin position="124"/>
        <end position="144"/>
    </location>
</feature>
<feature type="transmembrane region" description="Helical" evidence="6">
    <location>
        <begin position="325"/>
        <end position="347"/>
    </location>
</feature>
<feature type="transmembrane region" description="Helical" evidence="6">
    <location>
        <begin position="99"/>
        <end position="118"/>
    </location>
</feature>
<dbReference type="OrthoDB" id="6730379at2759"/>
<protein>
    <submittedName>
        <fullName evidence="7">Similar to S.cerevisiae protein THI73 (Putative plasma membrane permease)</fullName>
    </submittedName>
</protein>
<dbReference type="PANTHER" id="PTHR43791">
    <property type="entry name" value="PERMEASE-RELATED"/>
    <property type="match status" value="1"/>
</dbReference>
<feature type="transmembrane region" description="Helical" evidence="6">
    <location>
        <begin position="442"/>
        <end position="464"/>
    </location>
</feature>
<keyword evidence="8" id="KW-1185">Reference proteome</keyword>
<dbReference type="Gene3D" id="1.20.1250.20">
    <property type="entry name" value="MFS general substrate transporter like domains"/>
    <property type="match status" value="1"/>
</dbReference>
<feature type="transmembrane region" description="Helical" evidence="6">
    <location>
        <begin position="188"/>
        <end position="209"/>
    </location>
</feature>
<feature type="transmembrane region" description="Helical" evidence="6">
    <location>
        <begin position="221"/>
        <end position="240"/>
    </location>
</feature>
<reference evidence="8" key="1">
    <citation type="journal article" date="2017" name="Nucleic Acids Res.">
        <title>Proteogenomics produces comprehensive and highly accurate protein-coding gene annotation in a complete genome assembly of Malassezia sympodialis.</title>
        <authorList>
            <person name="Zhu Y."/>
            <person name="Engstroem P.G."/>
            <person name="Tellgren-Roth C."/>
            <person name="Baudo C.D."/>
            <person name="Kennell J.C."/>
            <person name="Sun S."/>
            <person name="Billmyre R.B."/>
            <person name="Schroeder M.S."/>
            <person name="Andersson A."/>
            <person name="Holm T."/>
            <person name="Sigurgeirsson B."/>
            <person name="Wu G."/>
            <person name="Sankaranarayanan S.R."/>
            <person name="Siddharthan R."/>
            <person name="Sanyal K."/>
            <person name="Lundeberg J."/>
            <person name="Nystedt B."/>
            <person name="Boekhout T."/>
            <person name="Dawson T.L. Jr."/>
            <person name="Heitman J."/>
            <person name="Scheynius A."/>
            <person name="Lehtioe J."/>
        </authorList>
    </citation>
    <scope>NUCLEOTIDE SEQUENCE [LARGE SCALE GENOMIC DNA]</scope>
    <source>
        <strain evidence="8">ATCC 42132</strain>
    </source>
</reference>
<evidence type="ECO:0000313" key="7">
    <source>
        <dbReference type="EMBL" id="SHO76106.1"/>
    </source>
</evidence>
<evidence type="ECO:0000256" key="2">
    <source>
        <dbReference type="ARBA" id="ARBA00022448"/>
    </source>
</evidence>
<gene>
    <name evidence="7" type="ORF">MSYG_0441</name>
</gene>
<dbReference type="GO" id="GO:0016020">
    <property type="term" value="C:membrane"/>
    <property type="evidence" value="ECO:0007669"/>
    <property type="project" value="UniProtKB-SubCell"/>
</dbReference>
<dbReference type="GO" id="GO:0022857">
    <property type="term" value="F:transmembrane transporter activity"/>
    <property type="evidence" value="ECO:0007669"/>
    <property type="project" value="InterPro"/>
</dbReference>
<dbReference type="VEuPathDB" id="FungiDB:MSYG_0441"/>
<accession>A0A1M8A0Y1</accession>
<keyword evidence="5 6" id="KW-0472">Membrane</keyword>
<evidence type="ECO:0000256" key="5">
    <source>
        <dbReference type="ARBA" id="ARBA00023136"/>
    </source>
</evidence>
<dbReference type="EMBL" id="LT671821">
    <property type="protein sequence ID" value="SHO76106.1"/>
    <property type="molecule type" value="Genomic_DNA"/>
</dbReference>
<dbReference type="Pfam" id="PF07690">
    <property type="entry name" value="MFS_1"/>
    <property type="match status" value="1"/>
</dbReference>
<evidence type="ECO:0000256" key="3">
    <source>
        <dbReference type="ARBA" id="ARBA00022692"/>
    </source>
</evidence>
<name>A0A1M8A0Y1_MALS4</name>
<feature type="transmembrane region" description="Helical" evidence="6">
    <location>
        <begin position="353"/>
        <end position="374"/>
    </location>
</feature>
<dbReference type="OMA" id="ANSFRWQ"/>
<feature type="transmembrane region" description="Helical" evidence="6">
    <location>
        <begin position="156"/>
        <end position="176"/>
    </location>
</feature>
<sequence>MAMVSNTVDLEKPEWDAEGRLSPPSSLDKPDLFTVKDLLDSAPSDQLVRTAVRKIDWILIPLMSGCMFLQTSDKTLLNSVSLLHFISDVHLKNNEQFSWIYSIFWIGYLIGTCTHARFLQRCPLGTYVAGVVVLWGGIAACHAACHSYGAFLGVRFFLGFMEAALPPAFILLMGRFYTRDEQIIRTSFWYSMYGVAGIVAGAATYSELVHPPSTMAMWQSLYLIYGIVTMAFGVLCLFLMPSSPATTRYLGEEERKAAVYHIAANQSGIHDTTFKWYQVREALLDIRLYIYFLAFASLCIVNGGIYTFGNLIIQSFHYDNKQSALLSMTLGGGMVVCIGLAAIGFHFLKRQDIVVVTSLLVSIAGGSMMAALPAANKAGRMAGYALVSFFMLPAPVLYSWQSTTVSGTTKRVVFNVGLQLGSSVGNLIGPHPYDHNFMVGEYITIVFLCVCMLCMISVSVIHHYMNHQRDRHMAAHDSTLNQAAQLAVDLSDRTDKERPTYRYPY</sequence>
<comment type="subcellular location">
    <subcellularLocation>
        <location evidence="1">Membrane</location>
        <topology evidence="1">Multi-pass membrane protein</topology>
    </subcellularLocation>
</comment>
<feature type="transmembrane region" description="Helical" evidence="6">
    <location>
        <begin position="288"/>
        <end position="313"/>
    </location>
</feature>
<evidence type="ECO:0000313" key="8">
    <source>
        <dbReference type="Proteomes" id="UP000186303"/>
    </source>
</evidence>
<proteinExistence type="predicted"/>
<organism evidence="7 8">
    <name type="scientific">Malassezia sympodialis (strain ATCC 42132)</name>
    <name type="common">Atopic eczema-associated yeast</name>
    <dbReference type="NCBI Taxonomy" id="1230383"/>
    <lineage>
        <taxon>Eukaryota</taxon>
        <taxon>Fungi</taxon>
        <taxon>Dikarya</taxon>
        <taxon>Basidiomycota</taxon>
        <taxon>Ustilaginomycotina</taxon>
        <taxon>Malasseziomycetes</taxon>
        <taxon>Malasseziales</taxon>
        <taxon>Malasseziaceae</taxon>
        <taxon>Malassezia</taxon>
    </lineage>
</organism>
<evidence type="ECO:0000256" key="1">
    <source>
        <dbReference type="ARBA" id="ARBA00004141"/>
    </source>
</evidence>
<dbReference type="PANTHER" id="PTHR43791:SF59">
    <property type="entry name" value="TRANSPORTER, PUTATIVE (AFU_ORTHOLOGUE AFUA_1G06550)-RELATED"/>
    <property type="match status" value="1"/>
</dbReference>
<dbReference type="AlphaFoldDB" id="A0A1M8A0Y1"/>
<dbReference type="SUPFAM" id="SSF103473">
    <property type="entry name" value="MFS general substrate transporter"/>
    <property type="match status" value="1"/>
</dbReference>
<evidence type="ECO:0000256" key="6">
    <source>
        <dbReference type="SAM" id="Phobius"/>
    </source>
</evidence>
<dbReference type="Proteomes" id="UP000186303">
    <property type="component" value="Chromosome 1"/>
</dbReference>
<feature type="transmembrane region" description="Helical" evidence="6">
    <location>
        <begin position="381"/>
        <end position="400"/>
    </location>
</feature>
<keyword evidence="3 6" id="KW-0812">Transmembrane</keyword>
<evidence type="ECO:0000256" key="4">
    <source>
        <dbReference type="ARBA" id="ARBA00022989"/>
    </source>
</evidence>
<keyword evidence="4 6" id="KW-1133">Transmembrane helix</keyword>